<dbReference type="Proteomes" id="UP000054047">
    <property type="component" value="Unassembled WGS sequence"/>
</dbReference>
<dbReference type="Pfam" id="PF00909">
    <property type="entry name" value="Ammonium_transp"/>
    <property type="match status" value="1"/>
</dbReference>
<evidence type="ECO:0000313" key="8">
    <source>
        <dbReference type="Proteomes" id="UP000054047"/>
    </source>
</evidence>
<dbReference type="OrthoDB" id="5872039at2759"/>
<dbReference type="InterPro" id="IPR029020">
    <property type="entry name" value="Ammonium/urea_transptr"/>
</dbReference>
<keyword evidence="8" id="KW-1185">Reference proteome</keyword>
<comment type="subcellular location">
    <subcellularLocation>
        <location evidence="1">Membrane</location>
        <topology evidence="1">Multi-pass membrane protein</topology>
    </subcellularLocation>
</comment>
<feature type="domain" description="Ammonium transporter AmtB-like" evidence="6">
    <location>
        <begin position="26"/>
        <end position="93"/>
    </location>
</feature>
<dbReference type="GO" id="GO:0016020">
    <property type="term" value="C:membrane"/>
    <property type="evidence" value="ECO:0007669"/>
    <property type="project" value="UniProtKB-SubCell"/>
</dbReference>
<evidence type="ECO:0000256" key="1">
    <source>
        <dbReference type="ARBA" id="ARBA00004141"/>
    </source>
</evidence>
<organism evidence="7 8">
    <name type="scientific">Ancylostoma duodenale</name>
    <dbReference type="NCBI Taxonomy" id="51022"/>
    <lineage>
        <taxon>Eukaryota</taxon>
        <taxon>Metazoa</taxon>
        <taxon>Ecdysozoa</taxon>
        <taxon>Nematoda</taxon>
        <taxon>Chromadorea</taxon>
        <taxon>Rhabditida</taxon>
        <taxon>Rhabditina</taxon>
        <taxon>Rhabditomorpha</taxon>
        <taxon>Strongyloidea</taxon>
        <taxon>Ancylostomatidae</taxon>
        <taxon>Ancylostomatinae</taxon>
        <taxon>Ancylostoma</taxon>
    </lineage>
</organism>
<evidence type="ECO:0000256" key="2">
    <source>
        <dbReference type="ARBA" id="ARBA00022692"/>
    </source>
</evidence>
<accession>A0A0C2CKC6</accession>
<keyword evidence="2 5" id="KW-0812">Transmembrane</keyword>
<keyword evidence="4 5" id="KW-0472">Membrane</keyword>
<dbReference type="GO" id="GO:0008519">
    <property type="term" value="F:ammonium channel activity"/>
    <property type="evidence" value="ECO:0007669"/>
    <property type="project" value="InterPro"/>
</dbReference>
<feature type="transmembrane region" description="Helical" evidence="5">
    <location>
        <begin position="44"/>
        <end position="67"/>
    </location>
</feature>
<protein>
    <recommendedName>
        <fullName evidence="6">Ammonium transporter AmtB-like domain-containing protein</fullName>
    </recommendedName>
</protein>
<gene>
    <name evidence="7" type="ORF">ANCDUO_19676</name>
</gene>
<reference evidence="7 8" key="1">
    <citation type="submission" date="2013-12" db="EMBL/GenBank/DDBJ databases">
        <title>Draft genome of the parsitic nematode Ancylostoma duodenale.</title>
        <authorList>
            <person name="Mitreva M."/>
        </authorList>
    </citation>
    <scope>NUCLEOTIDE SEQUENCE [LARGE SCALE GENOMIC DNA]</scope>
    <source>
        <strain evidence="7 8">Zhejiang</strain>
    </source>
</reference>
<dbReference type="Gene3D" id="1.10.3430.10">
    <property type="entry name" value="Ammonium transporter AmtB like domains"/>
    <property type="match status" value="1"/>
</dbReference>
<evidence type="ECO:0000313" key="7">
    <source>
        <dbReference type="EMBL" id="KIH50247.1"/>
    </source>
</evidence>
<keyword evidence="3 5" id="KW-1133">Transmembrane helix</keyword>
<proteinExistence type="predicted"/>
<evidence type="ECO:0000259" key="6">
    <source>
        <dbReference type="Pfam" id="PF00909"/>
    </source>
</evidence>
<sequence length="109" mass="11899">MDYPGKRLWLQQLTIFHVCSDPHSGATNGLAGVLYSVHFTLLGVQLLCTLTILVYSATFGLLVLVLISKSPLGLRVTDYEEQIGADVIEHGLAGTNVARYVLEKPLSTR</sequence>
<evidence type="ECO:0000256" key="5">
    <source>
        <dbReference type="SAM" id="Phobius"/>
    </source>
</evidence>
<dbReference type="EMBL" id="KN750294">
    <property type="protein sequence ID" value="KIH50247.1"/>
    <property type="molecule type" value="Genomic_DNA"/>
</dbReference>
<dbReference type="AlphaFoldDB" id="A0A0C2CKC6"/>
<evidence type="ECO:0000256" key="3">
    <source>
        <dbReference type="ARBA" id="ARBA00022989"/>
    </source>
</evidence>
<evidence type="ECO:0000256" key="4">
    <source>
        <dbReference type="ARBA" id="ARBA00023136"/>
    </source>
</evidence>
<name>A0A0C2CKC6_9BILA</name>
<dbReference type="InterPro" id="IPR024041">
    <property type="entry name" value="NH4_transpt_AmtB-like_dom"/>
</dbReference>